<dbReference type="PROSITE" id="PS50234">
    <property type="entry name" value="VWFA"/>
    <property type="match status" value="1"/>
</dbReference>
<name>A0A382ATP3_9ZZZZ</name>
<dbReference type="InterPro" id="IPR002035">
    <property type="entry name" value="VWF_A"/>
</dbReference>
<protein>
    <recommendedName>
        <fullName evidence="1">VWFA domain-containing protein</fullName>
    </recommendedName>
</protein>
<dbReference type="SUPFAM" id="SSF53300">
    <property type="entry name" value="vWA-like"/>
    <property type="match status" value="1"/>
</dbReference>
<accession>A0A382ATP3</accession>
<evidence type="ECO:0000259" key="1">
    <source>
        <dbReference type="PROSITE" id="PS50234"/>
    </source>
</evidence>
<proteinExistence type="predicted"/>
<gene>
    <name evidence="2" type="ORF">METZ01_LOCUS157296</name>
</gene>
<dbReference type="InterPro" id="IPR036465">
    <property type="entry name" value="vWFA_dom_sf"/>
</dbReference>
<sequence>MTKKDRDRVKIWFLLDRSGSMASVAEDVIGGFNYFLAEQANQAGECRMTVVQFDSEDPFEVIAAGKRPGDVPELNDSVYQPRSLTPLYDAMGRLIKRADDRIARRSKAEKPPEDQLVVVFTDGLENNSHRYDRPEVFELVKKRQDDGWTFVFMGANQDSYAEGDKVGLDDGNIQNYAADSDNVAMAYQSMNRATNEFRGKSHEQRIADKADFFGGLKEAELEMLRRKNR</sequence>
<evidence type="ECO:0000313" key="2">
    <source>
        <dbReference type="EMBL" id="SVB04442.1"/>
    </source>
</evidence>
<dbReference type="Pfam" id="PF00092">
    <property type="entry name" value="VWA"/>
    <property type="match status" value="1"/>
</dbReference>
<feature type="domain" description="VWFA" evidence="1">
    <location>
        <begin position="10"/>
        <end position="216"/>
    </location>
</feature>
<dbReference type="EMBL" id="UINC01026640">
    <property type="protein sequence ID" value="SVB04442.1"/>
    <property type="molecule type" value="Genomic_DNA"/>
</dbReference>
<dbReference type="AlphaFoldDB" id="A0A382ATP3"/>
<reference evidence="2" key="1">
    <citation type="submission" date="2018-05" db="EMBL/GenBank/DDBJ databases">
        <authorList>
            <person name="Lanie J.A."/>
            <person name="Ng W.-L."/>
            <person name="Kazmierczak K.M."/>
            <person name="Andrzejewski T.M."/>
            <person name="Davidsen T.M."/>
            <person name="Wayne K.J."/>
            <person name="Tettelin H."/>
            <person name="Glass J.I."/>
            <person name="Rusch D."/>
            <person name="Podicherti R."/>
            <person name="Tsui H.-C.T."/>
            <person name="Winkler M.E."/>
        </authorList>
    </citation>
    <scope>NUCLEOTIDE SEQUENCE</scope>
</reference>
<dbReference type="Gene3D" id="3.40.50.410">
    <property type="entry name" value="von Willebrand factor, type A domain"/>
    <property type="match status" value="1"/>
</dbReference>
<organism evidence="2">
    <name type="scientific">marine metagenome</name>
    <dbReference type="NCBI Taxonomy" id="408172"/>
    <lineage>
        <taxon>unclassified sequences</taxon>
        <taxon>metagenomes</taxon>
        <taxon>ecological metagenomes</taxon>
    </lineage>
</organism>